<feature type="compositionally biased region" description="Low complexity" evidence="4">
    <location>
        <begin position="333"/>
        <end position="357"/>
    </location>
</feature>
<evidence type="ECO:0000256" key="5">
    <source>
        <dbReference type="SAM" id="SignalP"/>
    </source>
</evidence>
<evidence type="ECO:0000256" key="2">
    <source>
        <dbReference type="RuleBase" id="RU363034"/>
    </source>
</evidence>
<keyword evidence="2" id="KW-0720">Serine protease</keyword>
<dbReference type="InterPro" id="IPR018114">
    <property type="entry name" value="TRYPSIN_HIS"/>
</dbReference>
<feature type="signal peptide" evidence="5">
    <location>
        <begin position="1"/>
        <end position="28"/>
    </location>
</feature>
<dbReference type="Proteomes" id="UP000594262">
    <property type="component" value="Unplaced"/>
</dbReference>
<dbReference type="PROSITE" id="PS00134">
    <property type="entry name" value="TRYPSIN_HIS"/>
    <property type="match status" value="1"/>
</dbReference>
<dbReference type="AlphaFoldDB" id="A0A7M5UNB0"/>
<dbReference type="InterPro" id="IPR033116">
    <property type="entry name" value="TRYPSIN_SER"/>
</dbReference>
<evidence type="ECO:0000313" key="8">
    <source>
        <dbReference type="Proteomes" id="UP000594262"/>
    </source>
</evidence>
<keyword evidence="2" id="KW-0645">Protease</keyword>
<dbReference type="FunFam" id="2.40.10.10:FF:000166">
    <property type="entry name" value="Trypsin"/>
    <property type="match status" value="1"/>
</dbReference>
<evidence type="ECO:0000256" key="1">
    <source>
        <dbReference type="ARBA" id="ARBA00023157"/>
    </source>
</evidence>
<evidence type="ECO:0000256" key="4">
    <source>
        <dbReference type="SAM" id="MobiDB-lite"/>
    </source>
</evidence>
<dbReference type="PANTHER" id="PTHR33331">
    <property type="entry name" value="COILED-COIL DOMAIN-CONTAINING PROTEIN 162"/>
    <property type="match status" value="1"/>
</dbReference>
<feature type="coiled-coil region" evidence="3">
    <location>
        <begin position="924"/>
        <end position="951"/>
    </location>
</feature>
<dbReference type="SMART" id="SM00020">
    <property type="entry name" value="Tryp_SPc"/>
    <property type="match status" value="1"/>
</dbReference>
<feature type="region of interest" description="Disordered" evidence="4">
    <location>
        <begin position="320"/>
        <end position="363"/>
    </location>
</feature>
<dbReference type="Pfam" id="PF00089">
    <property type="entry name" value="Trypsin"/>
    <property type="match status" value="1"/>
</dbReference>
<keyword evidence="3" id="KW-0175">Coiled coil</keyword>
<dbReference type="InterPro" id="IPR001254">
    <property type="entry name" value="Trypsin_dom"/>
</dbReference>
<feature type="chain" id="PRO_5029746334" description="Peptidase S1 domain-containing protein" evidence="5">
    <location>
        <begin position="29"/>
        <end position="1034"/>
    </location>
</feature>
<dbReference type="PANTHER" id="PTHR33331:SF13">
    <property type="entry name" value="COILED-COIL DOMAIN CONTAINING 162"/>
    <property type="match status" value="1"/>
</dbReference>
<accession>A0A7M5UNB0</accession>
<evidence type="ECO:0000259" key="6">
    <source>
        <dbReference type="PROSITE" id="PS50240"/>
    </source>
</evidence>
<evidence type="ECO:0000313" key="7">
    <source>
        <dbReference type="EnsemblMetazoa" id="CLYHEMP012723.1"/>
    </source>
</evidence>
<protein>
    <recommendedName>
        <fullName evidence="6">Peptidase S1 domain-containing protein</fullName>
    </recommendedName>
</protein>
<dbReference type="InterPro" id="IPR040401">
    <property type="entry name" value="CCDC162"/>
</dbReference>
<dbReference type="Gene3D" id="2.40.10.10">
    <property type="entry name" value="Trypsin-like serine proteases"/>
    <property type="match status" value="1"/>
</dbReference>
<dbReference type="SUPFAM" id="SSF50494">
    <property type="entry name" value="Trypsin-like serine proteases"/>
    <property type="match status" value="1"/>
</dbReference>
<dbReference type="PROSITE" id="PS00135">
    <property type="entry name" value="TRYPSIN_SER"/>
    <property type="match status" value="1"/>
</dbReference>
<feature type="region of interest" description="Disordered" evidence="4">
    <location>
        <begin position="882"/>
        <end position="916"/>
    </location>
</feature>
<dbReference type="InterPro" id="IPR009003">
    <property type="entry name" value="Peptidase_S1_PA"/>
</dbReference>
<dbReference type="CDD" id="cd00190">
    <property type="entry name" value="Tryp_SPc"/>
    <property type="match status" value="1"/>
</dbReference>
<keyword evidence="2" id="KW-0378">Hydrolase</keyword>
<feature type="domain" description="Peptidase S1" evidence="6">
    <location>
        <begin position="40"/>
        <end position="268"/>
    </location>
</feature>
<dbReference type="PRINTS" id="PR00722">
    <property type="entry name" value="CHYMOTRYPSIN"/>
</dbReference>
<dbReference type="OrthoDB" id="76966at2759"/>
<proteinExistence type="predicted"/>
<feature type="compositionally biased region" description="Polar residues" evidence="4">
    <location>
        <begin position="890"/>
        <end position="903"/>
    </location>
</feature>
<dbReference type="EnsemblMetazoa" id="CLYHEMT012723.1">
    <property type="protein sequence ID" value="CLYHEMP012723.1"/>
    <property type="gene ID" value="CLYHEMG012723"/>
</dbReference>
<reference evidence="7" key="1">
    <citation type="submission" date="2021-01" db="UniProtKB">
        <authorList>
            <consortium name="EnsemblMetazoa"/>
        </authorList>
    </citation>
    <scope>IDENTIFICATION</scope>
</reference>
<keyword evidence="8" id="KW-1185">Reference proteome</keyword>
<feature type="coiled-coil region" evidence="3">
    <location>
        <begin position="796"/>
        <end position="838"/>
    </location>
</feature>
<dbReference type="PROSITE" id="PS50240">
    <property type="entry name" value="TRYPSIN_DOM"/>
    <property type="match status" value="1"/>
</dbReference>
<feature type="region of interest" description="Disordered" evidence="4">
    <location>
        <begin position="989"/>
        <end position="1012"/>
    </location>
</feature>
<dbReference type="InterPro" id="IPR001314">
    <property type="entry name" value="Peptidase_S1A"/>
</dbReference>
<feature type="compositionally biased region" description="Polar residues" evidence="4">
    <location>
        <begin position="320"/>
        <end position="329"/>
    </location>
</feature>
<keyword evidence="1" id="KW-1015">Disulfide bond</keyword>
<name>A0A7M5UNB0_9CNID</name>
<sequence>MNHFFSFKITTRMLRLVLAFTFLTSVACQCGVSKVSHSRVVNGVDAKEGAWPWIVSLQTSSGFHFCGGSILTPNWILTASHCVASRKNTPRQLNVVAGAHNIKIKEASQQKIAAKRIIMHPHYDNDGHLHADIALIELSSPLRLNSRVVRACVPQQGIHPKVDAECFVAGWGRIQFDPKKSPEKLQQAKLPIMHRPDREQVMAGYGISSKGKANACQGDSGGPLMCLKSDGKSWQVEGAASWVYRGCHSVSAFSPLNKYLSWVKQYVSNPMSFFDLSYVMQIPLFELKNIDKHLVHGEILGVSLLLEDVVSTGIPKVSFTEPQGSSNTDLMKRPPNSRISSRPPSSRSRSSSKMSNPTIESPKKSFLTTSFNMEKFAGHAGLSWQHYPMQTSEVVYNFLLLWSRLEIVRREWGCRRLKITSLSTVKSYDQFQHLYNLEILQPVYHRILTSREGSSNKQNRTRLRVAGDEEISLVELPDDVTEYEIKGRQLVRLLEHFECMMIDDCIRRISRQHTAVVSERHRDDHNMPTDLWKRPSMKENVTIPRAHLVEDFARELLADSSSNDNLVTLERDSLDHSLVTLATAITNREKMNFLSCSMFYENLLRQQNNALYTKERHIKRLEDTIEQLESKTSVEIDCALAERSYELLIEITALRSKIADLEKWNNESEMKLDERYRQSYNDMVLDLFQNAFGMKMRFENFRLKLHDDVMDFVQEVRKISVDKLQKVRNKHGYQPSNDNMSARLIQAEKIREVQRENKKLTDIVSKQRTMHTWFRSKSRSKFELMSADFQSNTDKATKENLEKEMLQEQKSSLMKEEQEALKKILINLDQECSKLRQQLDKEHKIQAQRSHLQLKEEQSSRHLEMARASNLDKLLQELEEREKELKQMRDSQSPDNKQSARSSSETKRLLRQAITQVSHERSLKLDAFERVDELQKHVNELENRITDMLSKEKQTFHETCFPMVPGGRTSPQKLRPISQAANIALAVEPPQRPRTSRTRPKSGVPARVTPRSKSVMELLKQQKSCSSLNKNFHY</sequence>
<keyword evidence="5" id="KW-0732">Signal</keyword>
<dbReference type="GO" id="GO:0004252">
    <property type="term" value="F:serine-type endopeptidase activity"/>
    <property type="evidence" value="ECO:0007669"/>
    <property type="project" value="InterPro"/>
</dbReference>
<dbReference type="InterPro" id="IPR043504">
    <property type="entry name" value="Peptidase_S1_PA_chymotrypsin"/>
</dbReference>
<dbReference type="GO" id="GO:0006508">
    <property type="term" value="P:proteolysis"/>
    <property type="evidence" value="ECO:0007669"/>
    <property type="project" value="UniProtKB-KW"/>
</dbReference>
<organism evidence="7 8">
    <name type="scientific">Clytia hemisphaerica</name>
    <dbReference type="NCBI Taxonomy" id="252671"/>
    <lineage>
        <taxon>Eukaryota</taxon>
        <taxon>Metazoa</taxon>
        <taxon>Cnidaria</taxon>
        <taxon>Hydrozoa</taxon>
        <taxon>Hydroidolina</taxon>
        <taxon>Leptothecata</taxon>
        <taxon>Obeliida</taxon>
        <taxon>Clytiidae</taxon>
        <taxon>Clytia</taxon>
    </lineage>
</organism>
<evidence type="ECO:0000256" key="3">
    <source>
        <dbReference type="SAM" id="Coils"/>
    </source>
</evidence>